<feature type="transmembrane region" description="Helical" evidence="1">
    <location>
        <begin position="180"/>
        <end position="202"/>
    </location>
</feature>
<feature type="transmembrane region" description="Helical" evidence="1">
    <location>
        <begin position="207"/>
        <end position="224"/>
    </location>
</feature>
<feature type="transmembrane region" description="Helical" evidence="1">
    <location>
        <begin position="27"/>
        <end position="45"/>
    </location>
</feature>
<keyword evidence="1" id="KW-1133">Transmembrane helix</keyword>
<accession>A0ABQ3CNR2</accession>
<reference evidence="3" key="1">
    <citation type="journal article" date="2019" name="Int. J. Syst. Evol. Microbiol.">
        <title>The Global Catalogue of Microorganisms (GCM) 10K type strain sequencing project: providing services to taxonomists for standard genome sequencing and annotation.</title>
        <authorList>
            <consortium name="The Broad Institute Genomics Platform"/>
            <consortium name="The Broad Institute Genome Sequencing Center for Infectious Disease"/>
            <person name="Wu L."/>
            <person name="Ma J."/>
        </authorList>
    </citation>
    <scope>NUCLEOTIDE SEQUENCE [LARGE SCALE GENOMIC DNA]</scope>
    <source>
        <strain evidence="3">JCM 4733</strain>
    </source>
</reference>
<dbReference type="Proteomes" id="UP000653644">
    <property type="component" value="Unassembled WGS sequence"/>
</dbReference>
<gene>
    <name evidence="2" type="ORF">GCM10010345_42740</name>
</gene>
<dbReference type="RefSeq" id="WP_189888343.1">
    <property type="nucleotide sequence ID" value="NZ_BMVN01000014.1"/>
</dbReference>
<feature type="transmembrane region" description="Helical" evidence="1">
    <location>
        <begin position="91"/>
        <end position="111"/>
    </location>
</feature>
<keyword evidence="1" id="KW-0472">Membrane</keyword>
<evidence type="ECO:0000313" key="3">
    <source>
        <dbReference type="Proteomes" id="UP000653644"/>
    </source>
</evidence>
<protein>
    <submittedName>
        <fullName evidence="2">Transporter</fullName>
    </submittedName>
</protein>
<feature type="transmembrane region" description="Helical" evidence="1">
    <location>
        <begin position="132"/>
        <end position="160"/>
    </location>
</feature>
<evidence type="ECO:0000256" key="1">
    <source>
        <dbReference type="SAM" id="Phobius"/>
    </source>
</evidence>
<feature type="transmembrane region" description="Helical" evidence="1">
    <location>
        <begin position="305"/>
        <end position="326"/>
    </location>
</feature>
<keyword evidence="1" id="KW-0812">Transmembrane</keyword>
<evidence type="ECO:0000313" key="2">
    <source>
        <dbReference type="EMBL" id="GHA33651.1"/>
    </source>
</evidence>
<name>A0ABQ3CNR2_9ACTN</name>
<organism evidence="2 3">
    <name type="scientific">Streptomyces canarius</name>
    <dbReference type="NCBI Taxonomy" id="285453"/>
    <lineage>
        <taxon>Bacteria</taxon>
        <taxon>Bacillati</taxon>
        <taxon>Actinomycetota</taxon>
        <taxon>Actinomycetes</taxon>
        <taxon>Kitasatosporales</taxon>
        <taxon>Streptomycetaceae</taxon>
        <taxon>Streptomyces</taxon>
    </lineage>
</organism>
<keyword evidence="3" id="KW-1185">Reference proteome</keyword>
<dbReference type="EMBL" id="BMVN01000014">
    <property type="protein sequence ID" value="GHA33651.1"/>
    <property type="molecule type" value="Genomic_DNA"/>
</dbReference>
<proteinExistence type="predicted"/>
<sequence length="331" mass="36163">MKGTATALRRRPRLRGLSWLVWRQNRTAFWIGLAVAAAVLVYAAIQHHRIVTAIDQQHLQMCRGSTPAAKECFSKIVRFGGEYQYPMRRPLQVMVLLPLLFGLFLGGPQLAQELESGTFRTVCSQSVTRVRWLAAKLLVPVVMTVVISGTFAAAMTWWWQPAGDVMGRQFPWYQWYPFDGIGPVVVGTSVLMLLIGTVLGLLLRRTVAAMGATLVVGAGVLLALEKVRGHLLPTTTVNAQHTSVPPAPENAWLMADGALSPSGARVSDVYSCYAADHFDACLAGHGRTGHWAEFHPAAHLWPLQLAETGLCLVLAAAVAAVALWQVRRRLA</sequence>
<comment type="caution">
    <text evidence="2">The sequence shown here is derived from an EMBL/GenBank/DDBJ whole genome shotgun (WGS) entry which is preliminary data.</text>
</comment>